<dbReference type="AlphaFoldDB" id="A0A8C9RYE6"/>
<evidence type="ECO:0000259" key="4">
    <source>
        <dbReference type="SMART" id="SM01007"/>
    </source>
</evidence>
<feature type="compositionally biased region" description="Polar residues" evidence="3">
    <location>
        <begin position="421"/>
        <end position="440"/>
    </location>
</feature>
<comment type="subcellular location">
    <subcellularLocation>
        <location evidence="1">Cell membrane</location>
        <topology evidence="1">Peripheral membrane protein</topology>
        <orientation evidence="1">Cytoplasmic side</orientation>
    </subcellularLocation>
</comment>
<dbReference type="GO" id="GO:0051016">
    <property type="term" value="P:barbed-end actin filament capping"/>
    <property type="evidence" value="ECO:0007669"/>
    <property type="project" value="TreeGrafter"/>
</dbReference>
<feature type="compositionally biased region" description="Basic residues" evidence="3">
    <location>
        <begin position="654"/>
        <end position="678"/>
    </location>
</feature>
<dbReference type="GO" id="GO:0014069">
    <property type="term" value="C:postsynaptic density"/>
    <property type="evidence" value="ECO:0007669"/>
    <property type="project" value="TreeGrafter"/>
</dbReference>
<feature type="compositionally biased region" description="Pro residues" evidence="3">
    <location>
        <begin position="579"/>
        <end position="588"/>
    </location>
</feature>
<dbReference type="OrthoDB" id="3238794at2759"/>
<sequence>MSAMSTPEGSPTHQSPGPPLPDGHISPLSLTHEHRSLSSVMQSPTFREELDVLIQDQVKKGTNSSSLWALRQIADFLSHSSATLALPTSPSHLVTVTPINDLGSVEPGSMGKAERLQRCKLASTYRLLDLYGWACVAHGQLTLRISKEQDHFLVLPHGLSYSEATALSLVKVNILGETVEQGSTALGIDVEGFGLHSALYSARPDVRCLLHLHTPASVAVSAMKCGLLPLSHEALLAGEVAYYSYSGTMEETGDKVELQKSLGPTCKVLVLRNHGIVALGESVEEAFYILYHVQAACQIQVSAMCSAGGQKNLILLDRVSQRPCPTGTVGWAGSTFGPLHKSRLGEHEFEALMRTLDNLGYRTGYAYRFPLLLERARARREVEVAAAVTAFTLEGGSARRYLRPPTHAHKQRLEKTRWLNMPNSSRSQESPGHQRSTASQWLKEGEMRRGSGSAVKVESASQFVPLFTDPQEVLEIRKKIREQQRQETNWAGPQSHLLAGVLCNRGLSQDSDSDLDGGLPGPQLVPELETPNPFSQLTDQELEEYRREVQRKQCLDLDNGEQQLAPRSEATAESESPTRNPPAGPLPPAGDGKQENEKQRAEEQVEGLEDEMKTLSVAETLPTSPAALPAEPRAASPAKPQAKLPGNTPESSPSKKKKKFRTPSFLKRSKKQKEKTEV</sequence>
<feature type="region of interest" description="Disordered" evidence="3">
    <location>
        <begin position="1"/>
        <end position="28"/>
    </location>
</feature>
<name>A0A8C9RYE6_SCLFO</name>
<comment type="similarity">
    <text evidence="2">Belongs to the aldolase class II family. Adducin subfamily.</text>
</comment>
<feature type="domain" description="Class II aldolase/adducin N-terminal" evidence="4">
    <location>
        <begin position="119"/>
        <end position="301"/>
    </location>
</feature>
<reference evidence="5" key="3">
    <citation type="submission" date="2025-09" db="UniProtKB">
        <authorList>
            <consortium name="Ensembl"/>
        </authorList>
    </citation>
    <scope>IDENTIFICATION</scope>
</reference>
<dbReference type="GeneTree" id="ENSGT00940000159299"/>
<dbReference type="Gene3D" id="3.40.225.10">
    <property type="entry name" value="Class II aldolase/adducin N-terminal domain"/>
    <property type="match status" value="1"/>
</dbReference>
<dbReference type="GO" id="GO:0005886">
    <property type="term" value="C:plasma membrane"/>
    <property type="evidence" value="ECO:0007669"/>
    <property type="project" value="UniProtKB-SubCell"/>
</dbReference>
<dbReference type="Ensembl" id="ENSSFOT00015026557.2">
    <property type="protein sequence ID" value="ENSSFOP00015026263.2"/>
    <property type="gene ID" value="ENSSFOG00015016901.2"/>
</dbReference>
<dbReference type="Proteomes" id="UP000694397">
    <property type="component" value="Chromosome 6"/>
</dbReference>
<dbReference type="SUPFAM" id="SSF53639">
    <property type="entry name" value="AraD/HMP-PK domain-like"/>
    <property type="match status" value="1"/>
</dbReference>
<keyword evidence="6" id="KW-1185">Reference proteome</keyword>
<evidence type="ECO:0000313" key="6">
    <source>
        <dbReference type="Proteomes" id="UP000694397"/>
    </source>
</evidence>
<evidence type="ECO:0000313" key="5">
    <source>
        <dbReference type="Ensembl" id="ENSSFOP00015026263.2"/>
    </source>
</evidence>
<dbReference type="PANTHER" id="PTHR10672">
    <property type="entry name" value="ADDUCIN"/>
    <property type="match status" value="1"/>
</dbReference>
<evidence type="ECO:0000256" key="3">
    <source>
        <dbReference type="SAM" id="MobiDB-lite"/>
    </source>
</evidence>
<feature type="region of interest" description="Disordered" evidence="3">
    <location>
        <begin position="509"/>
        <end position="533"/>
    </location>
</feature>
<dbReference type="SMART" id="SM01007">
    <property type="entry name" value="Aldolase_II"/>
    <property type="match status" value="1"/>
</dbReference>
<protein>
    <submittedName>
        <fullName evidence="5">Adducin 2</fullName>
    </submittedName>
</protein>
<accession>A0A8C9RYE6</accession>
<dbReference type="GO" id="GO:0005856">
    <property type="term" value="C:cytoskeleton"/>
    <property type="evidence" value="ECO:0007669"/>
    <property type="project" value="TreeGrafter"/>
</dbReference>
<feature type="compositionally biased region" description="Basic and acidic residues" evidence="3">
    <location>
        <begin position="592"/>
        <end position="603"/>
    </location>
</feature>
<organism evidence="5 6">
    <name type="scientific">Scleropages formosus</name>
    <name type="common">Asian bonytongue</name>
    <name type="synonym">Osteoglossum formosum</name>
    <dbReference type="NCBI Taxonomy" id="113540"/>
    <lineage>
        <taxon>Eukaryota</taxon>
        <taxon>Metazoa</taxon>
        <taxon>Chordata</taxon>
        <taxon>Craniata</taxon>
        <taxon>Vertebrata</taxon>
        <taxon>Euteleostomi</taxon>
        <taxon>Actinopterygii</taxon>
        <taxon>Neopterygii</taxon>
        <taxon>Teleostei</taxon>
        <taxon>Osteoglossocephala</taxon>
        <taxon>Osteoglossomorpha</taxon>
        <taxon>Osteoglossiformes</taxon>
        <taxon>Osteoglossidae</taxon>
        <taxon>Scleropages</taxon>
    </lineage>
</organism>
<dbReference type="InterPro" id="IPR001303">
    <property type="entry name" value="Aldolase_II/adducin_N"/>
</dbReference>
<proteinExistence type="inferred from homology"/>
<dbReference type="GO" id="GO:0051015">
    <property type="term" value="F:actin filament binding"/>
    <property type="evidence" value="ECO:0007669"/>
    <property type="project" value="TreeGrafter"/>
</dbReference>
<feature type="region of interest" description="Disordered" evidence="3">
    <location>
        <begin position="556"/>
        <end position="678"/>
    </location>
</feature>
<dbReference type="Pfam" id="PF00596">
    <property type="entry name" value="Aldolase_II"/>
    <property type="match status" value="1"/>
</dbReference>
<dbReference type="PANTHER" id="PTHR10672:SF6">
    <property type="entry name" value="BETA-ADDUCIN"/>
    <property type="match status" value="1"/>
</dbReference>
<feature type="region of interest" description="Disordered" evidence="3">
    <location>
        <begin position="402"/>
        <end position="454"/>
    </location>
</feature>
<dbReference type="InterPro" id="IPR036409">
    <property type="entry name" value="Aldolase_II/adducin_N_sf"/>
</dbReference>
<reference evidence="5 6" key="1">
    <citation type="submission" date="2019-04" db="EMBL/GenBank/DDBJ databases">
        <authorList>
            <consortium name="Wellcome Sanger Institute Data Sharing"/>
        </authorList>
    </citation>
    <scope>NUCLEOTIDE SEQUENCE [LARGE SCALE GENOMIC DNA]</scope>
</reference>
<gene>
    <name evidence="5" type="primary">ADD2</name>
</gene>
<feature type="compositionally biased region" description="Polar residues" evidence="3">
    <location>
        <begin position="1"/>
        <end position="15"/>
    </location>
</feature>
<evidence type="ECO:0000256" key="2">
    <source>
        <dbReference type="ARBA" id="ARBA00006274"/>
    </source>
</evidence>
<evidence type="ECO:0000256" key="1">
    <source>
        <dbReference type="ARBA" id="ARBA00004413"/>
    </source>
</evidence>
<reference evidence="5" key="2">
    <citation type="submission" date="2025-08" db="UniProtKB">
        <authorList>
            <consortium name="Ensembl"/>
        </authorList>
    </citation>
    <scope>IDENTIFICATION</scope>
</reference>
<dbReference type="InterPro" id="IPR051017">
    <property type="entry name" value="Aldolase-II_Adducin_sf"/>
</dbReference>